<proteinExistence type="predicted"/>
<keyword evidence="2 3" id="KW-0040">ANK repeat</keyword>
<dbReference type="GO" id="GO:0000151">
    <property type="term" value="C:ubiquitin ligase complex"/>
    <property type="evidence" value="ECO:0007669"/>
    <property type="project" value="TreeGrafter"/>
</dbReference>
<name>A0A8C6YYB3_NOTPE</name>
<evidence type="ECO:0000256" key="3">
    <source>
        <dbReference type="PROSITE-ProRule" id="PRU00023"/>
    </source>
</evidence>
<keyword evidence="1" id="KW-0677">Repeat</keyword>
<sequence length="116" mass="12698">KRKDEINNKSSPKTLRIKEADCTSNIYNADTNHRCNRGWTALHEAVSRNDLEIIDILVKGGAKIESTNAYGITSLFVAAESGQLDALRYLAKCGEASGSQTSVQNSHICDCSERPL</sequence>
<accession>A0A8C6YYB3</accession>
<dbReference type="Ensembl" id="ENSNPET00000007438.1">
    <property type="protein sequence ID" value="ENSNPEP00000007258.1"/>
    <property type="gene ID" value="ENSNPEG00000005443.1"/>
</dbReference>
<dbReference type="InterPro" id="IPR002110">
    <property type="entry name" value="Ankyrin_rpt"/>
</dbReference>
<dbReference type="PANTHER" id="PTHR24173:SF33">
    <property type="entry name" value="ANKYRIN REPEAT AND SOCS BOX PROTEIN 2"/>
    <property type="match status" value="1"/>
</dbReference>
<evidence type="ECO:0000313" key="5">
    <source>
        <dbReference type="Proteomes" id="UP000694420"/>
    </source>
</evidence>
<dbReference type="PROSITE" id="PS50297">
    <property type="entry name" value="ANK_REP_REGION"/>
    <property type="match status" value="1"/>
</dbReference>
<reference evidence="4" key="2">
    <citation type="submission" date="2025-09" db="UniProtKB">
        <authorList>
            <consortium name="Ensembl"/>
        </authorList>
    </citation>
    <scope>IDENTIFICATION</scope>
</reference>
<protein>
    <submittedName>
        <fullName evidence="4">Uncharacterized protein</fullName>
    </submittedName>
</protein>
<evidence type="ECO:0000256" key="1">
    <source>
        <dbReference type="ARBA" id="ARBA00022737"/>
    </source>
</evidence>
<dbReference type="GO" id="GO:0006511">
    <property type="term" value="P:ubiquitin-dependent protein catabolic process"/>
    <property type="evidence" value="ECO:0007669"/>
    <property type="project" value="TreeGrafter"/>
</dbReference>
<dbReference type="SMART" id="SM00248">
    <property type="entry name" value="ANK"/>
    <property type="match status" value="2"/>
</dbReference>
<dbReference type="AlphaFoldDB" id="A0A8C6YYB3"/>
<evidence type="ECO:0000256" key="2">
    <source>
        <dbReference type="ARBA" id="ARBA00023043"/>
    </source>
</evidence>
<reference evidence="4" key="1">
    <citation type="submission" date="2025-08" db="UniProtKB">
        <authorList>
            <consortium name="Ensembl"/>
        </authorList>
    </citation>
    <scope>IDENTIFICATION</scope>
</reference>
<dbReference type="GO" id="GO:0016567">
    <property type="term" value="P:protein ubiquitination"/>
    <property type="evidence" value="ECO:0007669"/>
    <property type="project" value="TreeGrafter"/>
</dbReference>
<dbReference type="PROSITE" id="PS50088">
    <property type="entry name" value="ANK_REPEAT"/>
    <property type="match status" value="1"/>
</dbReference>
<dbReference type="Proteomes" id="UP000694420">
    <property type="component" value="Unplaced"/>
</dbReference>
<evidence type="ECO:0000313" key="4">
    <source>
        <dbReference type="Ensembl" id="ENSNPEP00000007258.1"/>
    </source>
</evidence>
<organism evidence="4 5">
    <name type="scientific">Nothoprocta perdicaria</name>
    <name type="common">Chilean tinamou</name>
    <name type="synonym">Crypturus perdicarius</name>
    <dbReference type="NCBI Taxonomy" id="30464"/>
    <lineage>
        <taxon>Eukaryota</taxon>
        <taxon>Metazoa</taxon>
        <taxon>Chordata</taxon>
        <taxon>Craniata</taxon>
        <taxon>Vertebrata</taxon>
        <taxon>Euteleostomi</taxon>
        <taxon>Archelosauria</taxon>
        <taxon>Archosauria</taxon>
        <taxon>Dinosauria</taxon>
        <taxon>Saurischia</taxon>
        <taxon>Theropoda</taxon>
        <taxon>Coelurosauria</taxon>
        <taxon>Aves</taxon>
        <taxon>Palaeognathae</taxon>
        <taxon>Tinamiformes</taxon>
        <taxon>Tinamidae</taxon>
        <taxon>Nothoprocta</taxon>
    </lineage>
</organism>
<keyword evidence="5" id="KW-1185">Reference proteome</keyword>
<dbReference type="Gene3D" id="1.25.40.20">
    <property type="entry name" value="Ankyrin repeat-containing domain"/>
    <property type="match status" value="1"/>
</dbReference>
<dbReference type="InterPro" id="IPR036770">
    <property type="entry name" value="Ankyrin_rpt-contain_sf"/>
</dbReference>
<dbReference type="PANTHER" id="PTHR24173">
    <property type="entry name" value="ANKYRIN REPEAT CONTAINING"/>
    <property type="match status" value="1"/>
</dbReference>
<feature type="repeat" description="ANK" evidence="3">
    <location>
        <begin position="37"/>
        <end position="69"/>
    </location>
</feature>
<dbReference type="Pfam" id="PF12796">
    <property type="entry name" value="Ank_2"/>
    <property type="match status" value="1"/>
</dbReference>
<dbReference type="SUPFAM" id="SSF48403">
    <property type="entry name" value="Ankyrin repeat"/>
    <property type="match status" value="1"/>
</dbReference>